<dbReference type="AlphaFoldDB" id="A0A2P2L9H2"/>
<organism evidence="2">
    <name type="scientific">Rhizophora mucronata</name>
    <name type="common">Asiatic mangrove</name>
    <dbReference type="NCBI Taxonomy" id="61149"/>
    <lineage>
        <taxon>Eukaryota</taxon>
        <taxon>Viridiplantae</taxon>
        <taxon>Streptophyta</taxon>
        <taxon>Embryophyta</taxon>
        <taxon>Tracheophyta</taxon>
        <taxon>Spermatophyta</taxon>
        <taxon>Magnoliopsida</taxon>
        <taxon>eudicotyledons</taxon>
        <taxon>Gunneridae</taxon>
        <taxon>Pentapetalae</taxon>
        <taxon>rosids</taxon>
        <taxon>fabids</taxon>
        <taxon>Malpighiales</taxon>
        <taxon>Rhizophoraceae</taxon>
        <taxon>Rhizophora</taxon>
    </lineage>
</organism>
<sequence length="97" mass="11050">MPQILGMATGQDGGRNCHSDPVPDSKPYLHPILSHSPGDWGSPPPPHLQHIFSFLFFFFLFKESRKQCCLPLKVKALHHDPSSKRFKEKKKFPENAI</sequence>
<dbReference type="EMBL" id="GGEC01034137">
    <property type="protein sequence ID" value="MBX14621.1"/>
    <property type="molecule type" value="Transcribed_RNA"/>
</dbReference>
<accession>A0A2P2L9H2</accession>
<proteinExistence type="predicted"/>
<evidence type="ECO:0000256" key="1">
    <source>
        <dbReference type="SAM" id="MobiDB-lite"/>
    </source>
</evidence>
<evidence type="ECO:0000313" key="2">
    <source>
        <dbReference type="EMBL" id="MBX14621.1"/>
    </source>
</evidence>
<name>A0A2P2L9H2_RHIMU</name>
<feature type="region of interest" description="Disordered" evidence="1">
    <location>
        <begin position="1"/>
        <end position="41"/>
    </location>
</feature>
<reference evidence="2" key="1">
    <citation type="submission" date="2018-02" db="EMBL/GenBank/DDBJ databases">
        <title>Rhizophora mucronata_Transcriptome.</title>
        <authorList>
            <person name="Meera S.P."/>
            <person name="Sreeshan A."/>
            <person name="Augustine A."/>
        </authorList>
    </citation>
    <scope>NUCLEOTIDE SEQUENCE</scope>
    <source>
        <tissue evidence="2">Leaf</tissue>
    </source>
</reference>
<protein>
    <submittedName>
        <fullName evidence="2">Uncharacterized protein</fullName>
    </submittedName>
</protein>